<accession>A0A1H3ZTL0</accession>
<evidence type="ECO:0000313" key="2">
    <source>
        <dbReference type="Proteomes" id="UP000198584"/>
    </source>
</evidence>
<name>A0A1H3ZTL0_9BACI</name>
<proteinExistence type="predicted"/>
<dbReference type="EMBL" id="FNQR01000003">
    <property type="protein sequence ID" value="SEA26622.1"/>
    <property type="molecule type" value="Genomic_DNA"/>
</dbReference>
<dbReference type="Proteomes" id="UP000198584">
    <property type="component" value="Unassembled WGS sequence"/>
</dbReference>
<dbReference type="RefSeq" id="WP_093043355.1">
    <property type="nucleotide sequence ID" value="NZ_FNQR01000003.1"/>
</dbReference>
<dbReference type="PROSITE" id="PS51257">
    <property type="entry name" value="PROKAR_LIPOPROTEIN"/>
    <property type="match status" value="1"/>
</dbReference>
<evidence type="ECO:0000313" key="1">
    <source>
        <dbReference type="EMBL" id="SEA26622.1"/>
    </source>
</evidence>
<sequence>MKVKFSVALLLTIGLLLTGCTSKDKMDFYDQTYSIDLSAEEIQEVSLGASEQKLVAVFGTPAKVEEVDTPPSRYYVYNNLEFKVEDGSIIGYILSHERHATARNVTIGATKERVIELYEKNYHERTKTGAAIIGYFDKQLAKNIEFTFNEEVLIGIMVSAIKSGAH</sequence>
<gene>
    <name evidence="1" type="ORF">SAMN05421743_103353</name>
</gene>
<keyword evidence="2" id="KW-1185">Reference proteome</keyword>
<organism evidence="1 2">
    <name type="scientific">Thalassobacillus cyri</name>
    <dbReference type="NCBI Taxonomy" id="571932"/>
    <lineage>
        <taxon>Bacteria</taxon>
        <taxon>Bacillati</taxon>
        <taxon>Bacillota</taxon>
        <taxon>Bacilli</taxon>
        <taxon>Bacillales</taxon>
        <taxon>Bacillaceae</taxon>
        <taxon>Thalassobacillus</taxon>
    </lineage>
</organism>
<reference evidence="1 2" key="1">
    <citation type="submission" date="2016-10" db="EMBL/GenBank/DDBJ databases">
        <authorList>
            <person name="de Groot N.N."/>
        </authorList>
    </citation>
    <scope>NUCLEOTIDE SEQUENCE [LARGE SCALE GENOMIC DNA]</scope>
    <source>
        <strain evidence="1 2">CCM7597</strain>
    </source>
</reference>
<dbReference type="OrthoDB" id="1912519at2"/>
<dbReference type="AlphaFoldDB" id="A0A1H3ZTL0"/>
<protein>
    <submittedName>
        <fullName evidence="1">Uncharacterized protein</fullName>
    </submittedName>
</protein>
<dbReference type="STRING" id="571932.SAMN05421743_103353"/>